<gene>
    <name evidence="1" type="ORF">FGG15_08205</name>
</gene>
<organism evidence="1 2">
    <name type="scientific">Flagellimonas algicola</name>
    <dbReference type="NCBI Taxonomy" id="2583815"/>
    <lineage>
        <taxon>Bacteria</taxon>
        <taxon>Pseudomonadati</taxon>
        <taxon>Bacteroidota</taxon>
        <taxon>Flavobacteriia</taxon>
        <taxon>Flavobacteriales</taxon>
        <taxon>Flavobacteriaceae</taxon>
        <taxon>Flagellimonas</taxon>
    </lineage>
</organism>
<dbReference type="PROSITE" id="PS51257">
    <property type="entry name" value="PROKAR_LIPOPROTEIN"/>
    <property type="match status" value="1"/>
</dbReference>
<reference evidence="1 2" key="1">
    <citation type="submission" date="2019-05" db="EMBL/GenBank/DDBJ databases">
        <title>Flagellimonas sp. AsT0115, sp. nov., isolated from a marine red algae, Asparagopsis taxiformis.</title>
        <authorList>
            <person name="Kim J."/>
            <person name="Jeong S.E."/>
            <person name="Jeon C.O."/>
        </authorList>
    </citation>
    <scope>NUCLEOTIDE SEQUENCE [LARGE SCALE GENOMIC DNA]</scope>
    <source>
        <strain evidence="1 2">AsT0115</strain>
    </source>
</reference>
<name>A0ABY2WRV0_9FLAO</name>
<proteinExistence type="predicted"/>
<sequence>MKKIAIYSLICLGIILSCSKDSDDSTPPDNNVDKTANLQATGSSANDILANTNFDALIIEIAYVEGFRPTTTAITNFENFIQERTFKTDIEFTYLSLPSSGEETLTTQQVADLEEENRTVYNDGTTLAMYIYFADAPSDGDEEGEGLFTLGAVYRNTSMVIYESTIRQLASQSNFITISDVETSTLNHEFAHLMGLVNLGTDAINDHEDPEAANHCNVSGCLMRAALEFGVPTMKVLESNAAKGAAPVPGLDAECILDLQNNGGR</sequence>
<evidence type="ECO:0000313" key="2">
    <source>
        <dbReference type="Proteomes" id="UP000751614"/>
    </source>
</evidence>
<comment type="caution">
    <text evidence="1">The sequence shown here is derived from an EMBL/GenBank/DDBJ whole genome shotgun (WGS) entry which is preliminary data.</text>
</comment>
<accession>A0ABY2WRV0</accession>
<evidence type="ECO:0008006" key="3">
    <source>
        <dbReference type="Google" id="ProtNLM"/>
    </source>
</evidence>
<evidence type="ECO:0000313" key="1">
    <source>
        <dbReference type="EMBL" id="TMU57719.1"/>
    </source>
</evidence>
<dbReference type="EMBL" id="VCNI01000001">
    <property type="protein sequence ID" value="TMU57719.1"/>
    <property type="molecule type" value="Genomic_DNA"/>
</dbReference>
<protein>
    <recommendedName>
        <fullName evidence="3">Membrane metalloprotease</fullName>
    </recommendedName>
</protein>
<keyword evidence="2" id="KW-1185">Reference proteome</keyword>
<dbReference type="Proteomes" id="UP000751614">
    <property type="component" value="Unassembled WGS sequence"/>
</dbReference>